<reference evidence="3" key="1">
    <citation type="journal article" date="2017" name="Environ. Microbiol. Rep.">
        <title>Genetic Diversity of Marine Anaerobic Ammonium-Oxidizing Bacteria as Revealed by Genomic and Proteomic Analyses of 'Candidatus Scalindua japonica'.</title>
        <authorList>
            <person name="Oshiki M."/>
            <person name="Mizuto K."/>
            <person name="Kimura Z."/>
            <person name="Kindaichi T."/>
            <person name="Satoh H."/>
            <person name="Okabe S."/>
        </authorList>
    </citation>
    <scope>NUCLEOTIDE SEQUENCE [LARGE SCALE GENOMIC DNA]</scope>
    <source>
        <strain evidence="3">husup-a2</strain>
    </source>
</reference>
<dbReference type="GO" id="GO:0003677">
    <property type="term" value="F:DNA binding"/>
    <property type="evidence" value="ECO:0007669"/>
    <property type="project" value="InterPro"/>
</dbReference>
<dbReference type="InterPro" id="IPR047654">
    <property type="entry name" value="IS1634_transpos"/>
</dbReference>
<dbReference type="RefSeq" id="WP_096895876.1">
    <property type="nucleotide sequence ID" value="NZ_BAOS01000034.1"/>
</dbReference>
<keyword evidence="3" id="KW-1185">Reference proteome</keyword>
<feature type="domain" description="Transposase IS4-like" evidence="1">
    <location>
        <begin position="156"/>
        <end position="450"/>
    </location>
</feature>
<name>A0A286U2X5_9BACT</name>
<evidence type="ECO:0000313" key="2">
    <source>
        <dbReference type="EMBL" id="GAX62486.1"/>
    </source>
</evidence>
<dbReference type="InterPro" id="IPR002559">
    <property type="entry name" value="Transposase_11"/>
</dbReference>
<protein>
    <submittedName>
        <fullName evidence="2">Transposase IS4 family protein</fullName>
    </submittedName>
</protein>
<comment type="caution">
    <text evidence="2">The sequence shown here is derived from an EMBL/GenBank/DDBJ whole genome shotgun (WGS) entry which is preliminary data.</text>
</comment>
<organism evidence="2 3">
    <name type="scientific">Candidatus Scalindua japonica</name>
    <dbReference type="NCBI Taxonomy" id="1284222"/>
    <lineage>
        <taxon>Bacteria</taxon>
        <taxon>Pseudomonadati</taxon>
        <taxon>Planctomycetota</taxon>
        <taxon>Candidatus Brocadiia</taxon>
        <taxon>Candidatus Brocadiales</taxon>
        <taxon>Candidatus Scalinduaceae</taxon>
        <taxon>Candidatus Scalindua</taxon>
    </lineage>
</organism>
<dbReference type="Pfam" id="PF01609">
    <property type="entry name" value="DDE_Tnp_1"/>
    <property type="match status" value="1"/>
</dbReference>
<dbReference type="Proteomes" id="UP000218542">
    <property type="component" value="Unassembled WGS sequence"/>
</dbReference>
<dbReference type="InterPro" id="IPR012337">
    <property type="entry name" value="RNaseH-like_sf"/>
</dbReference>
<gene>
    <name evidence="2" type="ORF">SCALIN_C34_0037</name>
</gene>
<accession>A0A286U2X5</accession>
<dbReference type="NCBIfam" id="NF033559">
    <property type="entry name" value="transpos_IS1634"/>
    <property type="match status" value="1"/>
</dbReference>
<dbReference type="SUPFAM" id="SSF53098">
    <property type="entry name" value="Ribonuclease H-like"/>
    <property type="match status" value="1"/>
</dbReference>
<dbReference type="PANTHER" id="PTHR34614:SF2">
    <property type="entry name" value="TRANSPOSASE IS4-LIKE DOMAIN-CONTAINING PROTEIN"/>
    <property type="match status" value="1"/>
</dbReference>
<dbReference type="OrthoDB" id="47830at2"/>
<evidence type="ECO:0000259" key="1">
    <source>
        <dbReference type="Pfam" id="PF01609"/>
    </source>
</evidence>
<evidence type="ECO:0000313" key="3">
    <source>
        <dbReference type="Proteomes" id="UP000218542"/>
    </source>
</evidence>
<dbReference type="GO" id="GO:0006313">
    <property type="term" value="P:DNA transposition"/>
    <property type="evidence" value="ECO:0007669"/>
    <property type="project" value="InterPro"/>
</dbReference>
<sequence>MAYTVEQKIKGRIYLYKVESYWDKAKKQSRQRRTYIGPKRNVNKDKTKQIRSSLVSKGQGNVFLLRFLSDKLGLTEILKSLFPDNYQEILALAFYEIIEASALYLFPYWLDEHNLPRVKKMYSPDISKLCDILGRSQSQRVEFVQKWIEHLKPINGIFYDITSISSYSTNVDFIEWGYNRDKENLPQLNMGVTFCHNHSLPIYYNLYPGSIVDVTTLKNCVEYLKVFKLKDILFVLDRGFFSKANVLEMNNSKSKVSFVQPLPFSLKKVKTLIKKNKRLLSDLSSAFKFNEEILHYQQRPFEFDGNEFDAHIFFNEKSEVEQKHNFFSVLFEYEEKFKDKSFKVLKEYLKYRKLNIPEKYRDYFKWNKTTLRIEKNAKKIKSFIYKMGSFVLITNKQQMDKAEVLNLYRQKDQVEKMFDIYKNEMNGDRLRAHSQYNVDGRLFIKFVALIIYAEASRVMKEKKLFNKYTVKELFAELKKLKITHIEKNDPILSELSKRQKIIFDAFGIQEDTLHSY</sequence>
<dbReference type="AlphaFoldDB" id="A0A286U2X5"/>
<dbReference type="EMBL" id="BAOS01000034">
    <property type="protein sequence ID" value="GAX62486.1"/>
    <property type="molecule type" value="Genomic_DNA"/>
</dbReference>
<dbReference type="GO" id="GO:0004803">
    <property type="term" value="F:transposase activity"/>
    <property type="evidence" value="ECO:0007669"/>
    <property type="project" value="InterPro"/>
</dbReference>
<proteinExistence type="predicted"/>
<dbReference type="PANTHER" id="PTHR34614">
    <property type="match status" value="1"/>
</dbReference>